<comment type="caution">
    <text evidence="1">The sequence shown here is derived from an EMBL/GenBank/DDBJ whole genome shotgun (WGS) entry which is preliminary data.</text>
</comment>
<dbReference type="EMBL" id="WMIA01000004">
    <property type="protein sequence ID" value="MTF38350.1"/>
    <property type="molecule type" value="Genomic_DNA"/>
</dbReference>
<name>A0A844GR02_9CHRO</name>
<reference evidence="1 2" key="1">
    <citation type="submission" date="2019-11" db="EMBL/GenBank/DDBJ databases">
        <title>Isolation of a new High Light Tolerant Cyanobacteria.</title>
        <authorList>
            <person name="Dobson Z."/>
            <person name="Vaughn N."/>
            <person name="Vaughn M."/>
            <person name="Fromme P."/>
            <person name="Mazor Y."/>
        </authorList>
    </citation>
    <scope>NUCLEOTIDE SEQUENCE [LARGE SCALE GENOMIC DNA]</scope>
    <source>
        <strain evidence="1 2">0216</strain>
    </source>
</reference>
<evidence type="ECO:0000313" key="1">
    <source>
        <dbReference type="EMBL" id="MTF38350.1"/>
    </source>
</evidence>
<accession>A0A844GR02</accession>
<organism evidence="1 2">
    <name type="scientific">Cyanobacterium aponinum 0216</name>
    <dbReference type="NCBI Taxonomy" id="2676140"/>
    <lineage>
        <taxon>Bacteria</taxon>
        <taxon>Bacillati</taxon>
        <taxon>Cyanobacteriota</taxon>
        <taxon>Cyanophyceae</taxon>
        <taxon>Oscillatoriophycideae</taxon>
        <taxon>Chroococcales</taxon>
        <taxon>Geminocystaceae</taxon>
        <taxon>Cyanobacterium</taxon>
    </lineage>
</organism>
<dbReference type="Proteomes" id="UP000437131">
    <property type="component" value="Unassembled WGS sequence"/>
</dbReference>
<dbReference type="AlphaFoldDB" id="A0A844GR02"/>
<sequence>MNKNKKNTSFLNDLSNDLSENENACDKQKNLLDKILKPEREQLKLLLENLHCSGYEISFRNKNDDNKNKQKEMNKSTLRIRKIVNGNETHYGLISNKVLNKNKNINNLFGYCLDFEFDYCPNDFSYNIFGFPQDNGWYIYTEKEKSKKVREYIIITSIELAHKIFNLST</sequence>
<gene>
    <name evidence="1" type="ORF">GGC33_05365</name>
</gene>
<proteinExistence type="predicted"/>
<evidence type="ECO:0000313" key="2">
    <source>
        <dbReference type="Proteomes" id="UP000437131"/>
    </source>
</evidence>
<dbReference type="RefSeq" id="WP_155083263.1">
    <property type="nucleotide sequence ID" value="NZ_WMIA01000004.1"/>
</dbReference>
<protein>
    <submittedName>
        <fullName evidence="1">Uncharacterized protein</fullName>
    </submittedName>
</protein>